<dbReference type="Pfam" id="PF10274">
    <property type="entry name" value="ParcG"/>
    <property type="match status" value="1"/>
</dbReference>
<keyword evidence="3" id="KW-1185">Reference proteome</keyword>
<proteinExistence type="predicted"/>
<accession>A0A5C6NXE4</accession>
<evidence type="ECO:0000256" key="1">
    <source>
        <dbReference type="SAM" id="MobiDB-lite"/>
    </source>
</evidence>
<gene>
    <name evidence="2" type="ORF">D4764_16G0004800</name>
</gene>
<protein>
    <submittedName>
        <fullName evidence="2">PARK2 coregulated gene protein</fullName>
    </submittedName>
</protein>
<dbReference type="PANTHER" id="PTHR21207:SF2">
    <property type="entry name" value="PARKIN COREGULATED GENE PROTEIN"/>
    <property type="match status" value="1"/>
</dbReference>
<dbReference type="GO" id="GO:0031982">
    <property type="term" value="C:vesicle"/>
    <property type="evidence" value="ECO:0007669"/>
    <property type="project" value="TreeGrafter"/>
</dbReference>
<dbReference type="GO" id="GO:0030544">
    <property type="term" value="F:Hsp70 protein binding"/>
    <property type="evidence" value="ECO:0007669"/>
    <property type="project" value="TreeGrafter"/>
</dbReference>
<dbReference type="Proteomes" id="UP000324091">
    <property type="component" value="Chromosome 16"/>
</dbReference>
<name>A0A5C6NXE4_9TELE</name>
<comment type="caution">
    <text evidence="2">The sequence shown here is derived from an EMBL/GenBank/DDBJ whole genome shotgun (WGS) entry which is preliminary data.</text>
</comment>
<sequence>MRASPACGVRVCRSVSVPDVHQRSVVQERSPGRRGEATGGARRALMPPPQSGAESPCVLSSSVNTGDGIDYSQHKRQNIGDLIQETLEMFERYGGEDAFINIKYMVPTYESCLLN</sequence>
<dbReference type="InterPro" id="IPR019399">
    <property type="entry name" value="Parkin_co-regulated_protein"/>
</dbReference>
<evidence type="ECO:0000313" key="3">
    <source>
        <dbReference type="Proteomes" id="UP000324091"/>
    </source>
</evidence>
<feature type="region of interest" description="Disordered" evidence="1">
    <location>
        <begin position="22"/>
        <end position="59"/>
    </location>
</feature>
<reference evidence="2 3" key="1">
    <citation type="submission" date="2019-04" db="EMBL/GenBank/DDBJ databases">
        <title>Chromosome genome assembly for Takifugu flavidus.</title>
        <authorList>
            <person name="Xiao S."/>
        </authorList>
    </citation>
    <scope>NUCLEOTIDE SEQUENCE [LARGE SCALE GENOMIC DNA]</scope>
    <source>
        <strain evidence="2">HTHZ2018</strain>
        <tissue evidence="2">Muscle</tissue>
    </source>
</reference>
<dbReference type="GO" id="GO:0005829">
    <property type="term" value="C:cytosol"/>
    <property type="evidence" value="ECO:0007669"/>
    <property type="project" value="TreeGrafter"/>
</dbReference>
<organism evidence="2 3">
    <name type="scientific">Takifugu flavidus</name>
    <name type="common">sansaifugu</name>
    <dbReference type="NCBI Taxonomy" id="433684"/>
    <lineage>
        <taxon>Eukaryota</taxon>
        <taxon>Metazoa</taxon>
        <taxon>Chordata</taxon>
        <taxon>Craniata</taxon>
        <taxon>Vertebrata</taxon>
        <taxon>Euteleostomi</taxon>
        <taxon>Actinopterygii</taxon>
        <taxon>Neopterygii</taxon>
        <taxon>Teleostei</taxon>
        <taxon>Neoteleostei</taxon>
        <taxon>Acanthomorphata</taxon>
        <taxon>Eupercaria</taxon>
        <taxon>Tetraodontiformes</taxon>
        <taxon>Tetradontoidea</taxon>
        <taxon>Tetraodontidae</taxon>
        <taxon>Takifugu</taxon>
    </lineage>
</organism>
<evidence type="ECO:0000313" key="2">
    <source>
        <dbReference type="EMBL" id="TWW71983.1"/>
    </source>
</evidence>
<dbReference type="GO" id="GO:0051879">
    <property type="term" value="F:Hsp90 protein binding"/>
    <property type="evidence" value="ECO:0007669"/>
    <property type="project" value="TreeGrafter"/>
</dbReference>
<dbReference type="AlphaFoldDB" id="A0A5C6NXE4"/>
<dbReference type="PANTHER" id="PTHR21207">
    <property type="entry name" value="PARKIN COREGULATED GENE PROTEIN PARK2 COREGULATED"/>
    <property type="match status" value="1"/>
</dbReference>
<dbReference type="GO" id="GO:0043005">
    <property type="term" value="C:neuron projection"/>
    <property type="evidence" value="ECO:0007669"/>
    <property type="project" value="TreeGrafter"/>
</dbReference>
<dbReference type="EMBL" id="RHFK02000008">
    <property type="protein sequence ID" value="TWW71983.1"/>
    <property type="molecule type" value="Genomic_DNA"/>
</dbReference>